<keyword evidence="2" id="KW-1185">Reference proteome</keyword>
<evidence type="ECO:0000313" key="2">
    <source>
        <dbReference type="Proteomes" id="UP001549110"/>
    </source>
</evidence>
<evidence type="ECO:0000313" key="1">
    <source>
        <dbReference type="EMBL" id="MET3524988.1"/>
    </source>
</evidence>
<organism evidence="1 2">
    <name type="scientific">Phenylobacterium koreense</name>
    <dbReference type="NCBI Taxonomy" id="266125"/>
    <lineage>
        <taxon>Bacteria</taxon>
        <taxon>Pseudomonadati</taxon>
        <taxon>Pseudomonadota</taxon>
        <taxon>Alphaproteobacteria</taxon>
        <taxon>Caulobacterales</taxon>
        <taxon>Caulobacteraceae</taxon>
        <taxon>Phenylobacterium</taxon>
    </lineage>
</organism>
<proteinExistence type="predicted"/>
<accession>A0ABV2ED81</accession>
<dbReference type="Proteomes" id="UP001549110">
    <property type="component" value="Unassembled WGS sequence"/>
</dbReference>
<reference evidence="1 2" key="1">
    <citation type="submission" date="2024-06" db="EMBL/GenBank/DDBJ databases">
        <title>Genomic Encyclopedia of Type Strains, Phase IV (KMG-IV): sequencing the most valuable type-strain genomes for metagenomic binning, comparative biology and taxonomic classification.</title>
        <authorList>
            <person name="Goeker M."/>
        </authorList>
    </citation>
    <scope>NUCLEOTIDE SEQUENCE [LARGE SCALE GENOMIC DNA]</scope>
    <source>
        <strain evidence="1 2">DSM 17809</strain>
    </source>
</reference>
<comment type="caution">
    <text evidence="1">The sequence shown here is derived from an EMBL/GenBank/DDBJ whole genome shotgun (WGS) entry which is preliminary data.</text>
</comment>
<dbReference type="EMBL" id="JBEPLU010000001">
    <property type="protein sequence ID" value="MET3524988.1"/>
    <property type="molecule type" value="Genomic_DNA"/>
</dbReference>
<protein>
    <submittedName>
        <fullName evidence="1">Uncharacterized protein</fullName>
    </submittedName>
</protein>
<name>A0ABV2ED81_9CAUL</name>
<gene>
    <name evidence="1" type="ORF">ABID41_000083</name>
</gene>
<sequence>MRSALNSLNLEHVSRSHSALLLTDAEREHLFLIGLGRPAIRDRASDGVTPRLQRLLDTLECSRPWRGRRHGMSWPGTGRLPPRYSTMARFRRSAGTSCASSSAMVVYNPATLDDATRIRARLETLDAAAVPA</sequence>